<dbReference type="SMART" id="SM00419">
    <property type="entry name" value="HTH_CRP"/>
    <property type="match status" value="1"/>
</dbReference>
<dbReference type="InterPro" id="IPR050397">
    <property type="entry name" value="Env_Response_Regulators"/>
</dbReference>
<keyword evidence="3" id="KW-0804">Transcription</keyword>
<dbReference type="InterPro" id="IPR018335">
    <property type="entry name" value="Tscrpt_reg_HTH_Crp-type_CS"/>
</dbReference>
<dbReference type="GO" id="GO:0003700">
    <property type="term" value="F:DNA-binding transcription factor activity"/>
    <property type="evidence" value="ECO:0007669"/>
    <property type="project" value="InterPro"/>
</dbReference>
<gene>
    <name evidence="6" type="ORF">B8X00_05200</name>
</gene>
<evidence type="ECO:0000256" key="3">
    <source>
        <dbReference type="ARBA" id="ARBA00023163"/>
    </source>
</evidence>
<dbReference type="InterPro" id="IPR018490">
    <property type="entry name" value="cNMP-bd_dom_sf"/>
</dbReference>
<dbReference type="SUPFAM" id="SSF51206">
    <property type="entry name" value="cAMP-binding domain-like"/>
    <property type="match status" value="1"/>
</dbReference>
<dbReference type="Pfam" id="PF13545">
    <property type="entry name" value="HTH_Crp_2"/>
    <property type="match status" value="1"/>
</dbReference>
<dbReference type="Gene3D" id="1.10.10.10">
    <property type="entry name" value="Winged helix-like DNA-binding domain superfamily/Winged helix DNA-binding domain"/>
    <property type="match status" value="1"/>
</dbReference>
<dbReference type="SMART" id="SM00100">
    <property type="entry name" value="cNMP"/>
    <property type="match status" value="1"/>
</dbReference>
<dbReference type="Pfam" id="PF00027">
    <property type="entry name" value="cNMP_binding"/>
    <property type="match status" value="1"/>
</dbReference>
<dbReference type="InterPro" id="IPR000595">
    <property type="entry name" value="cNMP-bd_dom"/>
</dbReference>
<dbReference type="GO" id="GO:0005829">
    <property type="term" value="C:cytosol"/>
    <property type="evidence" value="ECO:0007669"/>
    <property type="project" value="TreeGrafter"/>
</dbReference>
<dbReference type="PROSITE" id="PS51063">
    <property type="entry name" value="HTH_CRP_2"/>
    <property type="match status" value="1"/>
</dbReference>
<dbReference type="PRINTS" id="PR00034">
    <property type="entry name" value="HTHCRP"/>
</dbReference>
<dbReference type="EMBL" id="NCXK01000004">
    <property type="protein sequence ID" value="PAK78504.1"/>
    <property type="molecule type" value="Genomic_DNA"/>
</dbReference>
<evidence type="ECO:0000313" key="7">
    <source>
        <dbReference type="Proteomes" id="UP000216151"/>
    </source>
</evidence>
<comment type="caution">
    <text evidence="6">The sequence shown here is derived from an EMBL/GenBank/DDBJ whole genome shotgun (WGS) entry which is preliminary data.</text>
</comment>
<dbReference type="InterPro" id="IPR012318">
    <property type="entry name" value="HTH_CRP"/>
</dbReference>
<proteinExistence type="predicted"/>
<dbReference type="GeneID" id="91556465"/>
<protein>
    <submittedName>
        <fullName evidence="6">Transcriptional regulator</fullName>
    </submittedName>
</protein>
<feature type="domain" description="HTH crp-type" evidence="5">
    <location>
        <begin position="170"/>
        <end position="248"/>
    </location>
</feature>
<dbReference type="PROSITE" id="PS50042">
    <property type="entry name" value="CNMP_BINDING_3"/>
    <property type="match status" value="1"/>
</dbReference>
<dbReference type="Proteomes" id="UP000216151">
    <property type="component" value="Unassembled WGS sequence"/>
</dbReference>
<dbReference type="SUPFAM" id="SSF46785">
    <property type="entry name" value="Winged helix' DNA-binding domain"/>
    <property type="match status" value="1"/>
</dbReference>
<dbReference type="InterPro" id="IPR014710">
    <property type="entry name" value="RmlC-like_jellyroll"/>
</dbReference>
<reference evidence="6 7" key="1">
    <citation type="submission" date="2017-04" db="EMBL/GenBank/DDBJ databases">
        <title>Kefir bacterial isolates.</title>
        <authorList>
            <person name="Kim Y."/>
            <person name="Blasche S."/>
            <person name="Patil K.R."/>
        </authorList>
    </citation>
    <scope>NUCLEOTIDE SEQUENCE [LARGE SCALE GENOMIC DNA]</scope>
    <source>
        <strain evidence="6 7">KR</strain>
    </source>
</reference>
<dbReference type="Gene3D" id="2.60.120.10">
    <property type="entry name" value="Jelly Rolls"/>
    <property type="match status" value="1"/>
</dbReference>
<evidence type="ECO:0000259" key="5">
    <source>
        <dbReference type="PROSITE" id="PS51063"/>
    </source>
</evidence>
<sequence>MTSSPQTSAFAPAGGAVHTPKADMDVMRCLVCDIRNKSLCSSMDEEGLAALAHSSRQLLLPPGTTIVEEGEPALAFFNVTRGTVKLFKSLPDGRRQITGFADAGQFLGLSTAQTYSFGAETVDNVRLCRFLRPQLEALLSDYPTFERRLLAAVTDKLAEAQEQMLLLGRKTAREKVATFLLDRMRAFHQTANRRQEAENMASVPMTRVDIADYLGLTIETVSRTISAFRRSMLIASAENHRIRILSVATLLNIASGQKAD</sequence>
<evidence type="ECO:0000256" key="2">
    <source>
        <dbReference type="ARBA" id="ARBA00023125"/>
    </source>
</evidence>
<dbReference type="PROSITE" id="PS00042">
    <property type="entry name" value="HTH_CRP_1"/>
    <property type="match status" value="1"/>
</dbReference>
<dbReference type="InterPro" id="IPR036388">
    <property type="entry name" value="WH-like_DNA-bd_sf"/>
</dbReference>
<keyword evidence="1" id="KW-0805">Transcription regulation</keyword>
<evidence type="ECO:0000256" key="1">
    <source>
        <dbReference type="ARBA" id="ARBA00023015"/>
    </source>
</evidence>
<dbReference type="CDD" id="cd00038">
    <property type="entry name" value="CAP_ED"/>
    <property type="match status" value="1"/>
</dbReference>
<keyword evidence="2" id="KW-0238">DNA-binding</keyword>
<feature type="domain" description="Cyclic nucleotide-binding" evidence="4">
    <location>
        <begin position="39"/>
        <end position="108"/>
    </location>
</feature>
<dbReference type="PANTHER" id="PTHR24567">
    <property type="entry name" value="CRP FAMILY TRANSCRIPTIONAL REGULATORY PROTEIN"/>
    <property type="match status" value="1"/>
</dbReference>
<evidence type="ECO:0000259" key="4">
    <source>
        <dbReference type="PROSITE" id="PS50042"/>
    </source>
</evidence>
<keyword evidence="7" id="KW-1185">Reference proteome</keyword>
<dbReference type="CDD" id="cd00092">
    <property type="entry name" value="HTH_CRP"/>
    <property type="match status" value="1"/>
</dbReference>
<dbReference type="GO" id="GO:0003677">
    <property type="term" value="F:DNA binding"/>
    <property type="evidence" value="ECO:0007669"/>
    <property type="project" value="UniProtKB-KW"/>
</dbReference>
<dbReference type="PANTHER" id="PTHR24567:SF75">
    <property type="entry name" value="FUMARATE AND NITRATE REDUCTION REGULATORY PROTEIN"/>
    <property type="match status" value="1"/>
</dbReference>
<name>A0A269XYX2_9PROT</name>
<organism evidence="6 7">
    <name type="scientific">Acetobacter fabarum</name>
    <dbReference type="NCBI Taxonomy" id="483199"/>
    <lineage>
        <taxon>Bacteria</taxon>
        <taxon>Pseudomonadati</taxon>
        <taxon>Pseudomonadota</taxon>
        <taxon>Alphaproteobacteria</taxon>
        <taxon>Acetobacterales</taxon>
        <taxon>Acetobacteraceae</taxon>
        <taxon>Acetobacter</taxon>
    </lineage>
</organism>
<dbReference type="AlphaFoldDB" id="A0A269XYX2"/>
<accession>A0A269XYX2</accession>
<evidence type="ECO:0000313" key="6">
    <source>
        <dbReference type="EMBL" id="PAK78504.1"/>
    </source>
</evidence>
<dbReference type="InterPro" id="IPR036390">
    <property type="entry name" value="WH_DNA-bd_sf"/>
</dbReference>
<dbReference type="RefSeq" id="WP_233129184.1">
    <property type="nucleotide sequence ID" value="NZ_JAKVNI010000001.1"/>
</dbReference>